<dbReference type="GO" id="GO:0055085">
    <property type="term" value="P:transmembrane transport"/>
    <property type="evidence" value="ECO:0007669"/>
    <property type="project" value="InterPro"/>
</dbReference>
<protein>
    <submittedName>
        <fullName evidence="4">Phosphate/phosphite/phosphonate ABC transporter substrate-binding protein</fullName>
    </submittedName>
    <submittedName>
        <fullName evidence="6">Phosphonate ABC transporter, periplasmic phosphonate binding protein</fullName>
    </submittedName>
</protein>
<dbReference type="PROSITE" id="PS51257">
    <property type="entry name" value="PROKAR_LIPOPROTEIN"/>
    <property type="match status" value="1"/>
</dbReference>
<dbReference type="EMBL" id="UAQM01000011">
    <property type="protein sequence ID" value="SPU44107.1"/>
    <property type="molecule type" value="Genomic_DNA"/>
</dbReference>
<dbReference type="RefSeq" id="WP_003163978.1">
    <property type="nucleotide sequence ID" value="NZ_BJNC01000030.1"/>
</dbReference>
<dbReference type="EMBL" id="CP035093">
    <property type="protein sequence ID" value="QAT13985.1"/>
    <property type="molecule type" value="Genomic_DNA"/>
</dbReference>
<name>A0A246K8E1_BREDI</name>
<dbReference type="AlphaFoldDB" id="A0A246K8E1"/>
<evidence type="ECO:0000256" key="3">
    <source>
        <dbReference type="SAM" id="SignalP"/>
    </source>
</evidence>
<reference evidence="4 8" key="2">
    <citation type="submission" date="2019-01" db="EMBL/GenBank/DDBJ databases">
        <title>Brevundimonas diminuta Genome sequencing and assembly.</title>
        <authorList>
            <person name="Chen H."/>
        </authorList>
    </citation>
    <scope>NUCLEOTIDE SEQUENCE [LARGE SCALE GENOMIC DNA]</scope>
    <source>
        <strain evidence="4">ATCC</strain>
        <strain evidence="8">ATCC(B) 19146</strain>
    </source>
</reference>
<dbReference type="PANTHER" id="PTHR35841">
    <property type="entry name" value="PHOSPHONATES-BINDING PERIPLASMIC PROTEIN"/>
    <property type="match status" value="1"/>
</dbReference>
<feature type="chain" id="PRO_5011246084" evidence="3">
    <location>
        <begin position="25"/>
        <end position="335"/>
    </location>
</feature>
<dbReference type="GO" id="GO:0043190">
    <property type="term" value="C:ATP-binding cassette (ABC) transporter complex"/>
    <property type="evidence" value="ECO:0007669"/>
    <property type="project" value="InterPro"/>
</dbReference>
<dbReference type="Gene3D" id="3.40.190.10">
    <property type="entry name" value="Periplasmic binding protein-like II"/>
    <property type="match status" value="2"/>
</dbReference>
<evidence type="ECO:0000313" key="4">
    <source>
        <dbReference type="EMBL" id="QAT13985.1"/>
    </source>
</evidence>
<dbReference type="Pfam" id="PF12974">
    <property type="entry name" value="Phosphonate-bd"/>
    <property type="match status" value="1"/>
</dbReference>
<evidence type="ECO:0000313" key="7">
    <source>
        <dbReference type="Proteomes" id="UP000250358"/>
    </source>
</evidence>
<dbReference type="Proteomes" id="UP000596117">
    <property type="component" value="Chromosome"/>
</dbReference>
<feature type="signal peptide" evidence="3">
    <location>
        <begin position="1"/>
        <end position="24"/>
    </location>
</feature>
<reference evidence="6 7" key="1">
    <citation type="submission" date="2018-06" db="EMBL/GenBank/DDBJ databases">
        <authorList>
            <consortium name="Pathogen Informatics"/>
            <person name="Doyle S."/>
        </authorList>
    </citation>
    <scope>NUCLEOTIDE SEQUENCE [LARGE SCALE GENOMIC DNA]</scope>
    <source>
        <strain evidence="6 7">NCTC11165</strain>
    </source>
</reference>
<dbReference type="EMBL" id="CP066026">
    <property type="protein sequence ID" value="QQB88646.1"/>
    <property type="molecule type" value="Genomic_DNA"/>
</dbReference>
<accession>A0A246K8E1</accession>
<evidence type="ECO:0000256" key="1">
    <source>
        <dbReference type="ARBA" id="ARBA00007162"/>
    </source>
</evidence>
<dbReference type="InterPro" id="IPR005770">
    <property type="entry name" value="PhnD"/>
</dbReference>
<dbReference type="PANTHER" id="PTHR35841:SF1">
    <property type="entry name" value="PHOSPHONATES-BINDING PERIPLASMIC PROTEIN"/>
    <property type="match status" value="1"/>
</dbReference>
<comment type="similarity">
    <text evidence="1">Belongs to the phosphate/phosphite/phosphonate binding protein family.</text>
</comment>
<evidence type="ECO:0000313" key="5">
    <source>
        <dbReference type="EMBL" id="QQB88646.1"/>
    </source>
</evidence>
<dbReference type="KEGG" id="bdm:EQG53_06210"/>
<dbReference type="Proteomes" id="UP000250358">
    <property type="component" value="Unassembled WGS sequence"/>
</dbReference>
<keyword evidence="2 3" id="KW-0732">Signal</keyword>
<evidence type="ECO:0000256" key="2">
    <source>
        <dbReference type="ARBA" id="ARBA00022729"/>
    </source>
</evidence>
<evidence type="ECO:0000313" key="6">
    <source>
        <dbReference type="EMBL" id="SPU44107.1"/>
    </source>
</evidence>
<keyword evidence="9" id="KW-1185">Reference proteome</keyword>
<organism evidence="6 7">
    <name type="scientific">Brevundimonas diminuta</name>
    <name type="common">Pseudomonas diminuta</name>
    <dbReference type="NCBI Taxonomy" id="293"/>
    <lineage>
        <taxon>Bacteria</taxon>
        <taxon>Pseudomonadati</taxon>
        <taxon>Pseudomonadota</taxon>
        <taxon>Alphaproteobacteria</taxon>
        <taxon>Caulobacterales</taxon>
        <taxon>Caulobacteraceae</taxon>
        <taxon>Brevundimonas</taxon>
    </lineage>
</organism>
<sequence>MTRIAINRRLLGAAAIAAMTLGLAACGKGEETKSGAAPSEITFSILSAEGQASAGPLWQPLLDDMSKAIGVPVKPYFGSNYTVLVEAMRGNHTQVGWFSAKPEVEAIDRANAEVIARTVNREGLDSYQSTLIVKKGSGITLDKVLACGKQYNFGIGDAQSTSGTLAPMTFLFNARGVVPSQCFKTVRSANHQANAFGVATGVIDVATSNSVNLVFMRRENAQLADQIEEIWTSPPVPESGIVVREDLDPALKEKIRGFFLTYGQGEGPEAERQRKVLAGLEYSRFAPADDSYLNPIREMIADQKRGEAEAKGDKAGVAAAEAELQRLRSLREVQP</sequence>
<gene>
    <name evidence="4" type="primary">phnD</name>
    <name evidence="4" type="ORF">EQG53_06210</name>
    <name evidence="5" type="ORF">I6H83_16220</name>
    <name evidence="6" type="ORF">NCTC11165_01505</name>
</gene>
<dbReference type="GeneID" id="56578252"/>
<dbReference type="SUPFAM" id="SSF53850">
    <property type="entry name" value="Periplasmic binding protein-like II"/>
    <property type="match status" value="1"/>
</dbReference>
<dbReference type="Proteomes" id="UP000287388">
    <property type="component" value="Chromosome"/>
</dbReference>
<evidence type="ECO:0000313" key="8">
    <source>
        <dbReference type="Proteomes" id="UP000287388"/>
    </source>
</evidence>
<evidence type="ECO:0000313" key="9">
    <source>
        <dbReference type="Proteomes" id="UP000596117"/>
    </source>
</evidence>
<dbReference type="NCBIfam" id="TIGR01098">
    <property type="entry name" value="3A0109s03R"/>
    <property type="match status" value="1"/>
</dbReference>
<reference evidence="5 9" key="3">
    <citation type="submission" date="2020-12" db="EMBL/GenBank/DDBJ databases">
        <title>FDA dAtabase for Regulatory Grade micrObial Sequences (FDA-ARGOS): Supporting development and validation of Infectious Disease Dx tests.</title>
        <authorList>
            <person name="Kerrigan L."/>
            <person name="Long C."/>
            <person name="Tallon L."/>
            <person name="Sadzewicz L."/>
            <person name="Zhao X."/>
            <person name="Boylan J."/>
            <person name="Ott S."/>
            <person name="Bowen H."/>
            <person name="Vavikolanu K."/>
            <person name="Mehta A."/>
            <person name="Aluvathingal J."/>
            <person name="Nadendla S."/>
            <person name="Yan Y."/>
            <person name="Sichtig H."/>
        </authorList>
    </citation>
    <scope>NUCLEOTIDE SEQUENCE [LARGE SCALE GENOMIC DNA]</scope>
    <source>
        <strain evidence="5 9">FDAARGOS_1026</strain>
    </source>
</reference>
<proteinExistence type="inferred from homology"/>